<evidence type="ECO:0000313" key="1">
    <source>
        <dbReference type="EMBL" id="BBC81313.1"/>
    </source>
</evidence>
<dbReference type="KEGG" id="aot:AcetOri_orf04486"/>
<dbReference type="AlphaFoldDB" id="A0A2Z5ZLL8"/>
<dbReference type="EMBL" id="AP018515">
    <property type="protein sequence ID" value="BBC81313.1"/>
    <property type="molecule type" value="Genomic_DNA"/>
</dbReference>
<evidence type="ECO:0000313" key="2">
    <source>
        <dbReference type="Proteomes" id="UP000270034"/>
    </source>
</evidence>
<proteinExistence type="predicted"/>
<organism evidence="1 2">
    <name type="scientific">Acetobacter orientalis</name>
    <dbReference type="NCBI Taxonomy" id="146474"/>
    <lineage>
        <taxon>Bacteria</taxon>
        <taxon>Pseudomonadati</taxon>
        <taxon>Pseudomonadota</taxon>
        <taxon>Alphaproteobacteria</taxon>
        <taxon>Acetobacterales</taxon>
        <taxon>Acetobacteraceae</taxon>
        <taxon>Acetobacter</taxon>
    </lineage>
</organism>
<accession>A0A2Z5ZLL8</accession>
<dbReference type="Proteomes" id="UP000270034">
    <property type="component" value="Chromosome"/>
</dbReference>
<gene>
    <name evidence="1" type="ORF">AcetOrient_orf04486</name>
</gene>
<protein>
    <submittedName>
        <fullName evidence="1">Mitochondrial carnitine/acylcarnitine carrier-like protein</fullName>
    </submittedName>
</protein>
<reference evidence="1 2" key="1">
    <citation type="submission" date="2018-02" db="EMBL/GenBank/DDBJ databases">
        <title>Acetobacter orientalis genome.</title>
        <authorList>
            <person name="Nakashima N."/>
            <person name="Tamura T."/>
        </authorList>
    </citation>
    <scope>NUCLEOTIDE SEQUENCE [LARGE SCALE GENOMIC DNA]</scope>
    <source>
        <strain evidence="1 2">FAN1</strain>
    </source>
</reference>
<name>A0A2Z5ZLL8_9PROT</name>
<sequence length="101" mass="9973">MTTNVATNSHSVTPLVTAGEALFATISGKPLSDNVLKVTSGVTSLLDGLFPTLAEKAPFDLDGVFTGATEVLSGLNTAVIAAKTKPAAVTATTTPAVTGGA</sequence>